<accession>A0A162FKK8</accession>
<dbReference type="PANTHER" id="PTHR48413:SF1">
    <property type="entry name" value="PROTEIN HEAT-STRESS-ASSOCIATED 32"/>
    <property type="match status" value="1"/>
</dbReference>
<dbReference type="InterPro" id="IPR003830">
    <property type="entry name" value="ComA_synth"/>
</dbReference>
<dbReference type="Proteomes" id="UP000077066">
    <property type="component" value="Unassembled WGS sequence"/>
</dbReference>
<keyword evidence="3" id="KW-0456">Lyase</keyword>
<dbReference type="SUPFAM" id="SSF102110">
    <property type="entry name" value="(2r)-phospho-3-sulfolactate synthase ComA"/>
    <property type="match status" value="1"/>
</dbReference>
<sequence length="257" mass="28911">MNTFDFLLKKRQSKPRISGLTMVLDKGLGIKTAEDLVDISGSYIDLMKFGWGTIILHDKEIIKNKIAMYNSFNITAYPGGTLFEIAYRENKIPQYFEEVKDLGFKAIEISDGSTTISNEEKLKYIKEAKNKDLYVLSEVGKKNPNEDLDINIKSRVKSINEEIKAGSDIVIVEAREGGKNIGIYDANGVAKEDEVDYILKNVTEPDKILWEAPNKDQQIFFILKFGRDVNLGNISTNDVTSLETLRCGLRGDTLGKI</sequence>
<dbReference type="InterPro" id="IPR022370">
    <property type="entry name" value="Arch_ComA"/>
</dbReference>
<dbReference type="EMBL" id="LWMT01000250">
    <property type="protein sequence ID" value="KZX11420.1"/>
    <property type="molecule type" value="Genomic_DNA"/>
</dbReference>
<dbReference type="RefSeq" id="WP_066973169.1">
    <property type="nucleotide sequence ID" value="NZ_LWMT01000250.1"/>
</dbReference>
<keyword evidence="4" id="KW-1185">Reference proteome</keyword>
<dbReference type="NCBIfam" id="TIGR03849">
    <property type="entry name" value="arch_ComA"/>
    <property type="match status" value="1"/>
</dbReference>
<evidence type="ECO:0000313" key="4">
    <source>
        <dbReference type="Proteomes" id="UP000077066"/>
    </source>
</evidence>
<dbReference type="PANTHER" id="PTHR48413">
    <property type="match status" value="1"/>
</dbReference>
<dbReference type="PATRIC" id="fig|55758.3.peg.1651"/>
<protein>
    <recommendedName>
        <fullName evidence="2">Phosphosulfolactate synthase</fullName>
        <ecNumber evidence="2">4.4.1.19</ecNumber>
    </recommendedName>
</protein>
<evidence type="ECO:0000256" key="1">
    <source>
        <dbReference type="ARBA" id="ARBA00010424"/>
    </source>
</evidence>
<comment type="caution">
    <text evidence="3">The sequence shown here is derived from an EMBL/GenBank/DDBJ whole genome shotgun (WGS) entry which is preliminary data.</text>
</comment>
<dbReference type="GO" id="GO:0043817">
    <property type="term" value="F:phosphosulfolactate synthase activity"/>
    <property type="evidence" value="ECO:0007669"/>
    <property type="project" value="UniProtKB-UniRule"/>
</dbReference>
<proteinExistence type="inferred from homology"/>
<name>A0A162FKK8_9EURY</name>
<reference evidence="3 4" key="1">
    <citation type="submission" date="2016-04" db="EMBL/GenBank/DDBJ databases">
        <title>Genome sequence of Methanobrevibacter filiformis DSM 11501.</title>
        <authorList>
            <person name="Poehlein A."/>
            <person name="Seedorf H."/>
            <person name="Daniel R."/>
        </authorList>
    </citation>
    <scope>NUCLEOTIDE SEQUENCE [LARGE SCALE GENOMIC DNA]</scope>
    <source>
        <strain evidence="3 4">DSM 11501</strain>
    </source>
</reference>
<dbReference type="Gene3D" id="3.20.20.70">
    <property type="entry name" value="Aldolase class I"/>
    <property type="match status" value="1"/>
</dbReference>
<evidence type="ECO:0000256" key="2">
    <source>
        <dbReference type="NCBIfam" id="TIGR03849"/>
    </source>
</evidence>
<dbReference type="InterPro" id="IPR036112">
    <property type="entry name" value="ComA_synth_sf"/>
</dbReference>
<gene>
    <name evidence="3" type="primary">yitD</name>
    <name evidence="3" type="ORF">MBFIL_14610</name>
</gene>
<dbReference type="GO" id="GO:0019295">
    <property type="term" value="P:coenzyme M biosynthetic process"/>
    <property type="evidence" value="ECO:0007669"/>
    <property type="project" value="InterPro"/>
</dbReference>
<dbReference type="InterPro" id="IPR013785">
    <property type="entry name" value="Aldolase_TIM"/>
</dbReference>
<organism evidence="3 4">
    <name type="scientific">Methanobrevibacter filiformis</name>
    <dbReference type="NCBI Taxonomy" id="55758"/>
    <lineage>
        <taxon>Archaea</taxon>
        <taxon>Methanobacteriati</taxon>
        <taxon>Methanobacteriota</taxon>
        <taxon>Methanomada group</taxon>
        <taxon>Methanobacteria</taxon>
        <taxon>Methanobacteriales</taxon>
        <taxon>Methanobacteriaceae</taxon>
        <taxon>Methanobrevibacter</taxon>
    </lineage>
</organism>
<dbReference type="STRING" id="55758.MBFIL_14610"/>
<dbReference type="EC" id="4.4.1.19" evidence="2"/>
<comment type="similarity">
    <text evidence="1">Belongs to the phosphosulfolactate synthase family.</text>
</comment>
<dbReference type="OrthoDB" id="6405at2157"/>
<dbReference type="Pfam" id="PF02679">
    <property type="entry name" value="ComA"/>
    <property type="match status" value="1"/>
</dbReference>
<dbReference type="AlphaFoldDB" id="A0A162FKK8"/>
<evidence type="ECO:0000313" key="3">
    <source>
        <dbReference type="EMBL" id="KZX11420.1"/>
    </source>
</evidence>